<evidence type="ECO:0000313" key="2">
    <source>
        <dbReference type="EMBL" id="CAD6948559.1"/>
    </source>
</evidence>
<feature type="region of interest" description="Disordered" evidence="1">
    <location>
        <begin position="348"/>
        <end position="437"/>
    </location>
</feature>
<feature type="region of interest" description="Disordered" evidence="1">
    <location>
        <begin position="33"/>
        <end position="54"/>
    </location>
</feature>
<sequence length="437" mass="45821">MAFSTLCTASPRIFSSTDSFVYLSTHYNAGTATSTVADPSPSSDGQTDNDDPPASVVLTLSEVKTLTTSPLLPTGTMHSWDMQVLPPIIPTPSFTASTSVAALSLAVTATGASIPSVQLVTVPAHVDDTSAPASALDPYGYLSTSSKSSHSKLPIALTQQWASLQSGNTSAGAAGGVQQSRDADGDNDDRSSSYSDSVIGNSDQTDADLHRSRSHQAQSNTAEIVISEVPEEPRQSHPAVGPERSNVDHKMTAPVDRFGFLNVAISTQGHGDSGKSFSSVVFSSMQRSVRSVSTTGKRFSSVFASKPENMPMHGDSASAVSVSVQTSNALAMSTMGFTTNYSDAHHTDTLQRESDTVRPASDVLKCTPNPEEEEPGTCGHEATSPKANTENRQNRSGSEPAQHGTPSKSPEVRTPTLRSAVSLRDIFSPTPTQDSSA</sequence>
<dbReference type="EMBL" id="CAJHJF010005225">
    <property type="protein sequence ID" value="CAD6948559.1"/>
    <property type="molecule type" value="Genomic_DNA"/>
</dbReference>
<gene>
    <name evidence="2" type="ORF">JKILLFL_G3101</name>
</gene>
<protein>
    <submittedName>
        <fullName evidence="2">Uncharacterized protein</fullName>
    </submittedName>
</protein>
<organism evidence="2 3">
    <name type="scientific">Tilletia laevis</name>
    <dbReference type="NCBI Taxonomy" id="157183"/>
    <lineage>
        <taxon>Eukaryota</taxon>
        <taxon>Fungi</taxon>
        <taxon>Dikarya</taxon>
        <taxon>Basidiomycota</taxon>
        <taxon>Ustilaginomycotina</taxon>
        <taxon>Exobasidiomycetes</taxon>
        <taxon>Tilletiales</taxon>
        <taxon>Tilletiaceae</taxon>
        <taxon>Tilletia</taxon>
    </lineage>
</organism>
<dbReference type="Proteomes" id="UP000836404">
    <property type="component" value="Unassembled WGS sequence"/>
</dbReference>
<proteinExistence type="predicted"/>
<comment type="caution">
    <text evidence="2">The sequence shown here is derived from an EMBL/GenBank/DDBJ whole genome shotgun (WGS) entry which is preliminary data.</text>
</comment>
<dbReference type="AlphaFoldDB" id="A0A9N8LZB1"/>
<reference evidence="2 3" key="1">
    <citation type="submission" date="2020-10" db="EMBL/GenBank/DDBJ databases">
        <authorList>
            <person name="Sedaghatjoo S."/>
        </authorList>
    </citation>
    <scope>NUCLEOTIDE SEQUENCE [LARGE SCALE GENOMIC DNA]</scope>
    <source>
        <strain evidence="2 3">LLFL</strain>
    </source>
</reference>
<name>A0A9N8LZB1_9BASI</name>
<evidence type="ECO:0000256" key="1">
    <source>
        <dbReference type="SAM" id="MobiDB-lite"/>
    </source>
</evidence>
<feature type="region of interest" description="Disordered" evidence="1">
    <location>
        <begin position="167"/>
        <end position="248"/>
    </location>
</feature>
<feature type="compositionally biased region" description="Polar residues" evidence="1">
    <location>
        <begin position="33"/>
        <end position="46"/>
    </location>
</feature>
<accession>A0A9N8LZB1</accession>
<feature type="compositionally biased region" description="Basic and acidic residues" evidence="1">
    <location>
        <begin position="181"/>
        <end position="191"/>
    </location>
</feature>
<evidence type="ECO:0000313" key="3">
    <source>
        <dbReference type="Proteomes" id="UP000836404"/>
    </source>
</evidence>
<keyword evidence="3" id="KW-1185">Reference proteome</keyword>
<feature type="compositionally biased region" description="Polar residues" evidence="1">
    <location>
        <begin position="385"/>
        <end position="408"/>
    </location>
</feature>